<dbReference type="STRING" id="56779.SAMN05421834_10181"/>
<accession>A0A1N6PGE1</accession>
<gene>
    <name evidence="1" type="ORF">SAMN05421834_10181</name>
</gene>
<evidence type="ECO:0000313" key="1">
    <source>
        <dbReference type="EMBL" id="SIQ03405.1"/>
    </source>
</evidence>
<evidence type="ECO:0000313" key="2">
    <source>
        <dbReference type="Proteomes" id="UP000185669"/>
    </source>
</evidence>
<dbReference type="AlphaFoldDB" id="A0A1N6PGE1"/>
<proteinExistence type="predicted"/>
<keyword evidence="2" id="KW-1185">Reference proteome</keyword>
<dbReference type="RefSeq" id="WP_076543393.1">
    <property type="nucleotide sequence ID" value="NZ_FTNC01000001.1"/>
</dbReference>
<evidence type="ECO:0008006" key="3">
    <source>
        <dbReference type="Google" id="ProtNLM"/>
    </source>
</evidence>
<name>A0A1N6PGE1_9FIRM</name>
<organism evidence="1 2">
    <name type="scientific">Halanaerobium kushneri</name>
    <dbReference type="NCBI Taxonomy" id="56779"/>
    <lineage>
        <taxon>Bacteria</taxon>
        <taxon>Bacillati</taxon>
        <taxon>Bacillota</taxon>
        <taxon>Clostridia</taxon>
        <taxon>Halanaerobiales</taxon>
        <taxon>Halanaerobiaceae</taxon>
        <taxon>Halanaerobium</taxon>
    </lineage>
</organism>
<reference evidence="2" key="1">
    <citation type="submission" date="2017-01" db="EMBL/GenBank/DDBJ databases">
        <authorList>
            <person name="Varghese N."/>
            <person name="Submissions S."/>
        </authorList>
    </citation>
    <scope>NUCLEOTIDE SEQUENCE [LARGE SCALE GENOMIC DNA]</scope>
    <source>
        <strain evidence="2">ATCC 700103</strain>
    </source>
</reference>
<sequence>MEFGFLNENNSYTTKFIEIRPLNDINKKIKFLKDNFYIKNGWIYPPIKTDIKGNSTRPVVWYGLPSSHKLVLKISNNKDLQDFIPIFFGFLKGLHMFRDGWGHYYKTPINEGKLIRFYCTKEEICIILDKVINLYKNDYDIFKNYYAAIHWFLFGQSYSHVFEKFDAQYRVLDCCYKISTELNHINRARYHAERIEKLCTYYDIFLPNWAKSKDGKSTLSELRNNLIHEAKYAGEPVGLNSDDKQLWFNLKLINERILLSILGVKSKMFSNKLVRSRYALDWIK</sequence>
<protein>
    <recommendedName>
        <fullName evidence="3">Apea-like HEPN domain-containing protein</fullName>
    </recommendedName>
</protein>
<dbReference type="OrthoDB" id="5243123at2"/>
<dbReference type="Proteomes" id="UP000185669">
    <property type="component" value="Unassembled WGS sequence"/>
</dbReference>
<dbReference type="EMBL" id="FTNC01000001">
    <property type="protein sequence ID" value="SIQ03405.1"/>
    <property type="molecule type" value="Genomic_DNA"/>
</dbReference>